<proteinExistence type="inferred from homology"/>
<sequence length="538" mass="62510">MADEVSPGKGDGLKSAEAESVSQVVKDVNLQKIRDKALSLKSELLDNIESRLGDLIEDFVHEVEKIEQAPSLNGAASILRTDFNYNNSNVIRRRKNGELHEKEFIARRSVLTELLEISHIRTIYHIFVAILIVFTLNTLVFDMVDKGGLVLGFELIRFTFGDLPSVMWLWCCMQFSVTLVVYPLFHYWSNNRQSGPVYWADYVWLAGYVVYQILFLVLPIQTLNAADLPPGSSVIIVCEQVRFVMKQHAFIRENIPRALKLSKAKKEDPDEETPCPNFSSYLYFLFAPTLVYRDTYPRTPGPVRWSYVFSNFAQVVACLFFSYYIFERFCVPVFRNFNEEYWSPRRLILSMFGSILPGTLVLFIGFFAILHSWLNAFAEMLRFADRLFYKDWWNSSSFANYYRTWNVVVHDWLYNYIYKDIYRLLGANYRPVAMASVFGLSAVFHEYILTVTFKFFYPVLFLMFGGAGFGFIFLPSKAKRSGNVFMWVALFTGNGMLMCLYSMEWYARQRCPPVSDNFIFDYLTPRSWFCELSNVTGV</sequence>
<keyword evidence="5 9" id="KW-0256">Endoplasmic reticulum</keyword>
<evidence type="ECO:0000256" key="4">
    <source>
        <dbReference type="ARBA" id="ARBA00022692"/>
    </source>
</evidence>
<dbReference type="HOGENOM" id="CLU_031845_1_0_1"/>
<evidence type="ECO:0000256" key="5">
    <source>
        <dbReference type="ARBA" id="ARBA00022824"/>
    </source>
</evidence>
<evidence type="ECO:0000256" key="10">
    <source>
        <dbReference type="PIRSR" id="PIRSR000439-1"/>
    </source>
</evidence>
<dbReference type="GO" id="GO:0008374">
    <property type="term" value="F:O-acyltransferase activity"/>
    <property type="evidence" value="ECO:0007669"/>
    <property type="project" value="InterPro"/>
</dbReference>
<feature type="transmembrane region" description="Helical" evidence="11">
    <location>
        <begin position="197"/>
        <end position="220"/>
    </location>
</feature>
<feature type="transmembrane region" description="Helical" evidence="11">
    <location>
        <begin position="429"/>
        <end position="448"/>
    </location>
</feature>
<dbReference type="FunCoup" id="R7U2P3">
    <property type="interactions" value="263"/>
</dbReference>
<dbReference type="PANTHER" id="PTHR10408">
    <property type="entry name" value="STEROL O-ACYLTRANSFERASE"/>
    <property type="match status" value="1"/>
</dbReference>
<evidence type="ECO:0000313" key="14">
    <source>
        <dbReference type="Proteomes" id="UP000014760"/>
    </source>
</evidence>
<name>R7U2P3_CAPTE</name>
<reference evidence="12 14" key="2">
    <citation type="journal article" date="2013" name="Nature">
        <title>Insights into bilaterian evolution from three spiralian genomes.</title>
        <authorList>
            <person name="Simakov O."/>
            <person name="Marletaz F."/>
            <person name="Cho S.J."/>
            <person name="Edsinger-Gonzales E."/>
            <person name="Havlak P."/>
            <person name="Hellsten U."/>
            <person name="Kuo D.H."/>
            <person name="Larsson T."/>
            <person name="Lv J."/>
            <person name="Arendt D."/>
            <person name="Savage R."/>
            <person name="Osoegawa K."/>
            <person name="de Jong P."/>
            <person name="Grimwood J."/>
            <person name="Chapman J.A."/>
            <person name="Shapiro H."/>
            <person name="Aerts A."/>
            <person name="Otillar R.P."/>
            <person name="Terry A.Y."/>
            <person name="Boore J.L."/>
            <person name="Grigoriev I.V."/>
            <person name="Lindberg D.R."/>
            <person name="Seaver E.C."/>
            <person name="Weisblat D.A."/>
            <person name="Putnam N.H."/>
            <person name="Rokhsar D.S."/>
        </authorList>
    </citation>
    <scope>NUCLEOTIDE SEQUENCE</scope>
    <source>
        <strain evidence="12 14">I ESC-2004</strain>
    </source>
</reference>
<keyword evidence="6 11" id="KW-1133">Transmembrane helix</keyword>
<feature type="active site" evidence="10">
    <location>
        <position position="445"/>
    </location>
</feature>
<dbReference type="EMBL" id="KB305828">
    <property type="protein sequence ID" value="ELU00615.1"/>
    <property type="molecule type" value="Genomic_DNA"/>
</dbReference>
<feature type="transmembrane region" description="Helical" evidence="11">
    <location>
        <begin position="305"/>
        <end position="326"/>
    </location>
</feature>
<evidence type="ECO:0000256" key="2">
    <source>
        <dbReference type="ARBA" id="ARBA00009010"/>
    </source>
</evidence>
<evidence type="ECO:0000256" key="11">
    <source>
        <dbReference type="SAM" id="Phobius"/>
    </source>
</evidence>
<keyword evidence="3 9" id="KW-0808">Transferase</keyword>
<dbReference type="GO" id="GO:0005789">
    <property type="term" value="C:endoplasmic reticulum membrane"/>
    <property type="evidence" value="ECO:0007669"/>
    <property type="project" value="UniProtKB-SubCell"/>
</dbReference>
<feature type="transmembrane region" description="Helical" evidence="11">
    <location>
        <begin position="455"/>
        <end position="473"/>
    </location>
</feature>
<reference evidence="13" key="3">
    <citation type="submission" date="2015-06" db="UniProtKB">
        <authorList>
            <consortium name="EnsemblMetazoa"/>
        </authorList>
    </citation>
    <scope>IDENTIFICATION</scope>
</reference>
<feature type="transmembrane region" description="Helical" evidence="11">
    <location>
        <begin position="485"/>
        <end position="503"/>
    </location>
</feature>
<dbReference type="GO" id="GO:0008203">
    <property type="term" value="P:cholesterol metabolic process"/>
    <property type="evidence" value="ECO:0007669"/>
    <property type="project" value="TreeGrafter"/>
</dbReference>
<dbReference type="Proteomes" id="UP000014760">
    <property type="component" value="Unassembled WGS sequence"/>
</dbReference>
<evidence type="ECO:0000256" key="7">
    <source>
        <dbReference type="ARBA" id="ARBA00023136"/>
    </source>
</evidence>
<dbReference type="InterPro" id="IPR004299">
    <property type="entry name" value="MBOAT_fam"/>
</dbReference>
<dbReference type="EnsemblMetazoa" id="CapteT225564">
    <property type="protein sequence ID" value="CapteP225564"/>
    <property type="gene ID" value="CapteG225564"/>
</dbReference>
<evidence type="ECO:0000256" key="9">
    <source>
        <dbReference type="PIRNR" id="PIRNR000439"/>
    </source>
</evidence>
<keyword evidence="7 9" id="KW-0472">Membrane</keyword>
<organism evidence="12">
    <name type="scientific">Capitella teleta</name>
    <name type="common">Polychaete worm</name>
    <dbReference type="NCBI Taxonomy" id="283909"/>
    <lineage>
        <taxon>Eukaryota</taxon>
        <taxon>Metazoa</taxon>
        <taxon>Spiralia</taxon>
        <taxon>Lophotrochozoa</taxon>
        <taxon>Annelida</taxon>
        <taxon>Polychaeta</taxon>
        <taxon>Sedentaria</taxon>
        <taxon>Scolecida</taxon>
        <taxon>Capitellidae</taxon>
        <taxon>Capitella</taxon>
    </lineage>
</organism>
<dbReference type="OMA" id="SCMIEDV"/>
<keyword evidence="8 9" id="KW-0012">Acyltransferase</keyword>
<dbReference type="EMBL" id="AMQN01009626">
    <property type="status" value="NOT_ANNOTATED_CDS"/>
    <property type="molecule type" value="Genomic_DNA"/>
</dbReference>
<dbReference type="AlphaFoldDB" id="R7U2P3"/>
<keyword evidence="4 11" id="KW-0812">Transmembrane</keyword>
<dbReference type="InterPro" id="IPR014371">
    <property type="entry name" value="Oat_ACAT_DAG_ARE"/>
</dbReference>
<dbReference type="Pfam" id="PF03062">
    <property type="entry name" value="MBOAT"/>
    <property type="match status" value="1"/>
</dbReference>
<dbReference type="OrthoDB" id="10039049at2759"/>
<evidence type="ECO:0000313" key="13">
    <source>
        <dbReference type="EnsemblMetazoa" id="CapteP225564"/>
    </source>
</evidence>
<dbReference type="STRING" id="283909.R7U2P3"/>
<dbReference type="PIRSF" id="PIRSF000439">
    <property type="entry name" value="Oat_ACAT_DAG_ARE"/>
    <property type="match status" value="1"/>
</dbReference>
<protein>
    <recommendedName>
        <fullName evidence="9">O-acyltransferase</fullName>
    </recommendedName>
</protein>
<evidence type="ECO:0000256" key="8">
    <source>
        <dbReference type="ARBA" id="ARBA00023315"/>
    </source>
</evidence>
<keyword evidence="14" id="KW-1185">Reference proteome</keyword>
<feature type="transmembrane region" description="Helical" evidence="11">
    <location>
        <begin position="347"/>
        <end position="374"/>
    </location>
</feature>
<accession>R7U2P3</accession>
<comment type="similarity">
    <text evidence="2 9">Belongs to the membrane-bound acyltransferase family. Sterol o-acyltransferase subfamily.</text>
</comment>
<comment type="subcellular location">
    <subcellularLocation>
        <location evidence="1 9">Endoplasmic reticulum membrane</location>
        <topology evidence="1 9">Multi-pass membrane protein</topology>
    </subcellularLocation>
</comment>
<evidence type="ECO:0000256" key="3">
    <source>
        <dbReference type="ARBA" id="ARBA00022679"/>
    </source>
</evidence>
<evidence type="ECO:0000313" key="12">
    <source>
        <dbReference type="EMBL" id="ELU00615.1"/>
    </source>
</evidence>
<evidence type="ECO:0000256" key="6">
    <source>
        <dbReference type="ARBA" id="ARBA00022989"/>
    </source>
</evidence>
<feature type="transmembrane region" description="Helical" evidence="11">
    <location>
        <begin position="167"/>
        <end position="185"/>
    </location>
</feature>
<feature type="transmembrane region" description="Helical" evidence="11">
    <location>
        <begin position="123"/>
        <end position="141"/>
    </location>
</feature>
<gene>
    <name evidence="12" type="ORF">CAPTEDRAFT_225564</name>
</gene>
<reference evidence="14" key="1">
    <citation type="submission" date="2012-12" db="EMBL/GenBank/DDBJ databases">
        <authorList>
            <person name="Hellsten U."/>
            <person name="Grimwood J."/>
            <person name="Chapman J.A."/>
            <person name="Shapiro H."/>
            <person name="Aerts A."/>
            <person name="Otillar R.P."/>
            <person name="Terry A.Y."/>
            <person name="Boore J.L."/>
            <person name="Simakov O."/>
            <person name="Marletaz F."/>
            <person name="Cho S.-J."/>
            <person name="Edsinger-Gonzales E."/>
            <person name="Havlak P."/>
            <person name="Kuo D.-H."/>
            <person name="Larsson T."/>
            <person name="Lv J."/>
            <person name="Arendt D."/>
            <person name="Savage R."/>
            <person name="Osoegawa K."/>
            <person name="de Jong P."/>
            <person name="Lindberg D.R."/>
            <person name="Seaver E.C."/>
            <person name="Weisblat D.A."/>
            <person name="Putnam N.H."/>
            <person name="Grigoriev I.V."/>
            <person name="Rokhsar D.S."/>
        </authorList>
    </citation>
    <scope>NUCLEOTIDE SEQUENCE</scope>
    <source>
        <strain evidence="14">I ESC-2004</strain>
    </source>
</reference>
<dbReference type="PANTHER" id="PTHR10408:SF8">
    <property type="entry name" value="O-ACYLTRANSFERASE"/>
    <property type="match status" value="1"/>
</dbReference>
<evidence type="ECO:0000256" key="1">
    <source>
        <dbReference type="ARBA" id="ARBA00004477"/>
    </source>
</evidence>